<organism evidence="3 4">
    <name type="scientific">Candidatus Thiomargarita nelsonii</name>
    <dbReference type="NCBI Taxonomy" id="1003181"/>
    <lineage>
        <taxon>Bacteria</taxon>
        <taxon>Pseudomonadati</taxon>
        <taxon>Pseudomonadota</taxon>
        <taxon>Gammaproteobacteria</taxon>
        <taxon>Thiotrichales</taxon>
        <taxon>Thiotrichaceae</taxon>
        <taxon>Thiomargarita</taxon>
    </lineage>
</organism>
<reference evidence="3 4" key="1">
    <citation type="journal article" date="2016" name="Front. Microbiol.">
        <title>Single-Cell (Meta-)Genomics of a Dimorphic Candidatus Thiomargarita nelsonii Reveals Genomic Plasticity.</title>
        <authorList>
            <person name="Flood B.E."/>
            <person name="Fliss P."/>
            <person name="Jones D.S."/>
            <person name="Dick G.J."/>
            <person name="Jain S."/>
            <person name="Kaster A.K."/>
            <person name="Winkel M."/>
            <person name="Mussmann M."/>
            <person name="Bailey J."/>
        </authorList>
    </citation>
    <scope>NUCLEOTIDE SEQUENCE [LARGE SCALE GENOMIC DNA]</scope>
    <source>
        <strain evidence="3">Hydrate Ridge</strain>
    </source>
</reference>
<keyword evidence="4" id="KW-1185">Reference proteome</keyword>
<proteinExistence type="predicted"/>
<dbReference type="Proteomes" id="UP000030428">
    <property type="component" value="Unassembled WGS sequence"/>
</dbReference>
<feature type="transmembrane region" description="Helical" evidence="2">
    <location>
        <begin position="87"/>
        <end position="105"/>
    </location>
</feature>
<protein>
    <submittedName>
        <fullName evidence="3">Uncharacterized protein</fullName>
    </submittedName>
</protein>
<feature type="transmembrane region" description="Helical" evidence="2">
    <location>
        <begin position="54"/>
        <end position="81"/>
    </location>
</feature>
<comment type="caution">
    <text evidence="3">The sequence shown here is derived from an EMBL/GenBank/DDBJ whole genome shotgun (WGS) entry which is preliminary data.</text>
</comment>
<keyword evidence="2" id="KW-1133">Transmembrane helix</keyword>
<evidence type="ECO:0000256" key="1">
    <source>
        <dbReference type="SAM" id="MobiDB-lite"/>
    </source>
</evidence>
<evidence type="ECO:0000313" key="3">
    <source>
        <dbReference type="EMBL" id="TGO02633.1"/>
    </source>
</evidence>
<keyword evidence="2" id="KW-0472">Membrane</keyword>
<evidence type="ECO:0000256" key="2">
    <source>
        <dbReference type="SAM" id="Phobius"/>
    </source>
</evidence>
<gene>
    <name evidence="3" type="ORF">PN36_21690</name>
</gene>
<evidence type="ECO:0000313" key="4">
    <source>
        <dbReference type="Proteomes" id="UP000030428"/>
    </source>
</evidence>
<dbReference type="AlphaFoldDB" id="A0A4E0QNG0"/>
<feature type="transmembrane region" description="Helical" evidence="2">
    <location>
        <begin position="24"/>
        <end position="47"/>
    </location>
</feature>
<accession>A0A4E0QNG0</accession>
<name>A0A4E0QNG0_9GAMM</name>
<keyword evidence="2" id="KW-0812">Transmembrane</keyword>
<sequence length="129" mass="14910">MSKIDDSGQIHRGSSRSGGSSSTLLTNILLFPFRLIYLLISGIFRILKRIVSFVLFLIVAILKTAVGLPVAIFLFLFVIVVMLPIKIVVYLLTFSYVILWEYSLFDIPKSVMGWIKDAWDYDDWQYKYF</sequence>
<feature type="region of interest" description="Disordered" evidence="1">
    <location>
        <begin position="1"/>
        <end position="21"/>
    </location>
</feature>
<dbReference type="EMBL" id="JSZA02000098">
    <property type="protein sequence ID" value="TGO02633.1"/>
    <property type="molecule type" value="Genomic_DNA"/>
</dbReference>